<sequence>MAANYSCPGSSLILPAAAPLEEWLATRREGIGGSDVSAIMGLNKWKSAYGVWLDKLGLSDPVRENAAMRWGKLHEPAMRQAFSEDMGLRVRSAGLHRSKSHPWMQVTVDGLVEDGGVFESKTLGHWTAEEWDDEQVSDHAELQVQHGMFVTGRSHAWVVGLIDGRDFRIRRVERNDELIDLIVERERVFWHEHVIAKSSPPVTATSLDEVKEQFNPADGSNRELAEADAAKLRRLWAELDVVKADEKTAKAEQDRLQAEIRLVIGTAETVSYDGAQLFNLRNNGTFSKTKFEADHPDEYLKHFVKKEVFDPKSLEAASPELYAQYRARVLRAAPKPKTPKAGK</sequence>
<dbReference type="PANTHER" id="PTHR46609:SF6">
    <property type="entry name" value="EXONUCLEASE, PHAGE-TYPE_RECB, C-TERMINAL DOMAIN-CONTAINING PROTEIN-RELATED"/>
    <property type="match status" value="1"/>
</dbReference>
<dbReference type="Gene3D" id="3.90.320.10">
    <property type="match status" value="1"/>
</dbReference>
<dbReference type="GO" id="GO:0004527">
    <property type="term" value="F:exonuclease activity"/>
    <property type="evidence" value="ECO:0007669"/>
    <property type="project" value="UniProtKB-KW"/>
</dbReference>
<dbReference type="KEGG" id="vg:55816756"/>
<dbReference type="Pfam" id="PF09588">
    <property type="entry name" value="YqaJ"/>
    <property type="match status" value="1"/>
</dbReference>
<reference evidence="2 3" key="1">
    <citation type="submission" date="2020-02" db="EMBL/GenBank/DDBJ databases">
        <authorList>
            <person name="Bojorquez D.A."/>
            <person name="Alcantara J.K.D.L."/>
            <person name="Arambulo J.M.L."/>
            <person name="Budzinski C.A."/>
            <person name="Campbell G.A."/>
            <person name="Dosanjh M.K."/>
            <person name="Gallardo M.A."/>
            <person name="Huang C."/>
            <person name="Nguyen N."/>
            <person name="Yee O.M."/>
            <person name="Ngo R.T."/>
            <person name="Kapinos A."/>
            <person name="Freise A.C."/>
            <person name="Reddi K."/>
            <person name="Moberg-Parker J."/>
            <person name="Garlena R.A."/>
            <person name="Russell D.A."/>
            <person name="Pope W.H."/>
            <person name="Jacobs-Sera D."/>
            <person name="Hatfull G.F."/>
        </authorList>
    </citation>
    <scope>NUCLEOTIDE SEQUENCE [LARGE SCALE GENOMIC DNA]</scope>
</reference>
<dbReference type="Proteomes" id="UP000500909">
    <property type="component" value="Segment"/>
</dbReference>
<dbReference type="InterPro" id="IPR051703">
    <property type="entry name" value="NF-kappa-B_Signaling_Reg"/>
</dbReference>
<dbReference type="RefSeq" id="YP_009887301.1">
    <property type="nucleotide sequence ID" value="NC_049498.1"/>
</dbReference>
<evidence type="ECO:0000259" key="1">
    <source>
        <dbReference type="Pfam" id="PF09588"/>
    </source>
</evidence>
<name>A0A6G8R2E5_9CAUD</name>
<dbReference type="EMBL" id="MT024868">
    <property type="protein sequence ID" value="QIN94364.1"/>
    <property type="molecule type" value="Genomic_DNA"/>
</dbReference>
<keyword evidence="2" id="KW-0269">Exonuclease</keyword>
<proteinExistence type="predicted"/>
<protein>
    <submittedName>
        <fullName evidence="2">Exonuclease</fullName>
    </submittedName>
</protein>
<gene>
    <name evidence="2" type="primary">35</name>
    <name evidence="2" type="ORF">SEA_ABBA_35</name>
</gene>
<keyword evidence="2" id="KW-0540">Nuclease</keyword>
<accession>A0A6G8R2E5</accession>
<dbReference type="SUPFAM" id="SSF52980">
    <property type="entry name" value="Restriction endonuclease-like"/>
    <property type="match status" value="1"/>
</dbReference>
<dbReference type="CDD" id="cd22343">
    <property type="entry name" value="PDDEXK_lambda_exonuclease-like"/>
    <property type="match status" value="1"/>
</dbReference>
<organism evidence="2 3">
    <name type="scientific">Arthrobacter phage Abba</name>
    <dbReference type="NCBI Taxonomy" id="2713256"/>
    <lineage>
        <taxon>Viruses</taxon>
        <taxon>Duplodnaviria</taxon>
        <taxon>Heunggongvirae</taxon>
        <taxon>Uroviricota</taxon>
        <taxon>Caudoviricetes</taxon>
        <taxon>Berryhillviridae</taxon>
        <taxon>Ayohtrevirus</taxon>
        <taxon>Ayohtrevirus abba</taxon>
    </lineage>
</organism>
<dbReference type="InterPro" id="IPR017482">
    <property type="entry name" value="Lambda-type_endonuclease"/>
</dbReference>
<dbReference type="InterPro" id="IPR019080">
    <property type="entry name" value="YqaJ_viral_recombinase"/>
</dbReference>
<evidence type="ECO:0000313" key="2">
    <source>
        <dbReference type="EMBL" id="QIN94364.1"/>
    </source>
</evidence>
<keyword evidence="2" id="KW-0378">Hydrolase</keyword>
<evidence type="ECO:0000313" key="3">
    <source>
        <dbReference type="Proteomes" id="UP000500909"/>
    </source>
</evidence>
<dbReference type="NCBIfam" id="TIGR03033">
    <property type="entry name" value="phage_rel_nuc"/>
    <property type="match status" value="1"/>
</dbReference>
<dbReference type="InterPro" id="IPR011604">
    <property type="entry name" value="PDDEXK-like_dom_sf"/>
</dbReference>
<feature type="domain" description="YqaJ viral recombinase" evidence="1">
    <location>
        <begin position="22"/>
        <end position="153"/>
    </location>
</feature>
<dbReference type="GeneID" id="55816756"/>
<keyword evidence="3" id="KW-1185">Reference proteome</keyword>
<dbReference type="InterPro" id="IPR011335">
    <property type="entry name" value="Restrct_endonuc-II-like"/>
</dbReference>
<dbReference type="PANTHER" id="PTHR46609">
    <property type="entry name" value="EXONUCLEASE, PHAGE-TYPE/RECB, C-TERMINAL DOMAIN-CONTAINING PROTEIN"/>
    <property type="match status" value="1"/>
</dbReference>